<evidence type="ECO:0000256" key="3">
    <source>
        <dbReference type="SAM" id="MobiDB-lite"/>
    </source>
</evidence>
<feature type="region of interest" description="Disordered" evidence="3">
    <location>
        <begin position="1"/>
        <end position="85"/>
    </location>
</feature>
<evidence type="ECO:0000256" key="1">
    <source>
        <dbReference type="ARBA" id="ARBA00023117"/>
    </source>
</evidence>
<keyword evidence="1 2" id="KW-0103">Bromodomain</keyword>
<feature type="region of interest" description="Disordered" evidence="3">
    <location>
        <begin position="654"/>
        <end position="700"/>
    </location>
</feature>
<keyword evidence="6" id="KW-1185">Reference proteome</keyword>
<feature type="compositionally biased region" description="Polar residues" evidence="3">
    <location>
        <begin position="145"/>
        <end position="160"/>
    </location>
</feature>
<dbReference type="InterPro" id="IPR018359">
    <property type="entry name" value="Bromodomain_CS"/>
</dbReference>
<dbReference type="SUPFAM" id="SSF47370">
    <property type="entry name" value="Bromodomain"/>
    <property type="match status" value="1"/>
</dbReference>
<dbReference type="EMBL" id="KZ502442">
    <property type="protein sequence ID" value="PKU79082.1"/>
    <property type="molecule type" value="Genomic_DNA"/>
</dbReference>
<feature type="compositionally biased region" description="Polar residues" evidence="3">
    <location>
        <begin position="654"/>
        <end position="663"/>
    </location>
</feature>
<dbReference type="PANTHER" id="PTHR22881">
    <property type="entry name" value="BROMODOMAIN CONTAINING PROTEIN"/>
    <property type="match status" value="1"/>
</dbReference>
<organism evidence="5 6">
    <name type="scientific">Dendrobium catenatum</name>
    <dbReference type="NCBI Taxonomy" id="906689"/>
    <lineage>
        <taxon>Eukaryota</taxon>
        <taxon>Viridiplantae</taxon>
        <taxon>Streptophyta</taxon>
        <taxon>Embryophyta</taxon>
        <taxon>Tracheophyta</taxon>
        <taxon>Spermatophyta</taxon>
        <taxon>Magnoliopsida</taxon>
        <taxon>Liliopsida</taxon>
        <taxon>Asparagales</taxon>
        <taxon>Orchidaceae</taxon>
        <taxon>Epidendroideae</taxon>
        <taxon>Malaxideae</taxon>
        <taxon>Dendrobiinae</taxon>
        <taxon>Dendrobium</taxon>
    </lineage>
</organism>
<proteinExistence type="predicted"/>
<feature type="compositionally biased region" description="Polar residues" evidence="3">
    <location>
        <begin position="502"/>
        <end position="512"/>
    </location>
</feature>
<reference evidence="5 6" key="2">
    <citation type="journal article" date="2017" name="Nature">
        <title>The Apostasia genome and the evolution of orchids.</title>
        <authorList>
            <person name="Zhang G.Q."/>
            <person name="Liu K.W."/>
            <person name="Li Z."/>
            <person name="Lohaus R."/>
            <person name="Hsiao Y.Y."/>
            <person name="Niu S.C."/>
            <person name="Wang J.Y."/>
            <person name="Lin Y.C."/>
            <person name="Xu Q."/>
            <person name="Chen L.J."/>
            <person name="Yoshida K."/>
            <person name="Fujiwara S."/>
            <person name="Wang Z.W."/>
            <person name="Zhang Y.Q."/>
            <person name="Mitsuda N."/>
            <person name="Wang M."/>
            <person name="Liu G.H."/>
            <person name="Pecoraro L."/>
            <person name="Huang H.X."/>
            <person name="Xiao X.J."/>
            <person name="Lin M."/>
            <person name="Wu X.Y."/>
            <person name="Wu W.L."/>
            <person name="Chen Y.Y."/>
            <person name="Chang S.B."/>
            <person name="Sakamoto S."/>
            <person name="Ohme-Takagi M."/>
            <person name="Yagi M."/>
            <person name="Zeng S.J."/>
            <person name="Shen C.Y."/>
            <person name="Yeh C.M."/>
            <person name="Luo Y.B."/>
            <person name="Tsai W.C."/>
            <person name="Van de Peer Y."/>
            <person name="Liu Z.J."/>
        </authorList>
    </citation>
    <scope>NUCLEOTIDE SEQUENCE [LARGE SCALE GENOMIC DNA]</scope>
    <source>
        <tissue evidence="5">The whole plant</tissue>
    </source>
</reference>
<dbReference type="SMART" id="SM00297">
    <property type="entry name" value="BROMO"/>
    <property type="match status" value="1"/>
</dbReference>
<sequence length="700" mass="77091">MGKTVEAKRKKKGRPSLLDLQKRSLRLQQQQQKTNPNPNPNSNPYLRFPNTGGGTGRRSTRRNPTIEPVADVHDDGEEDDGNIGKRREKKLKLVLRIDDHSENSVRHSGFSGSESEGEGSRARRKRKIEAFGGDGDRLKVDTHNSLKTTESLRADTSNSGPTTTLPDKKLLLFILDTLQKKDTYGVFSEPVDPEELPDYHEVIEHPMDFSTVRKKLSRGAYKNLEQFEKDVFLISSNAMRYNATDTIYYRQARSIQDLAKKNFENLRQESDKEPEIKTVVRRGRPPSKNIGRPVGPPPSELVASGFSSDPTLTNAGGSANLFNQIHPLLKKGPATDKPGSAEVSGKVLYGLRNSDSFGWISTNKVDAREEFPGSAKGLTSRFGKKVPVMEENRRNTYSQFQPYNYGCELPIWSLFDGEKKQLDAVGLHMEHAYARSLARFAAHLGSLGWAIASKKIEKALPPGTKFGRGWVGDDEILQKFQLQFQSSSPSNQSSQATISPCTTILKGNNKPSQKVEPSCRNTPSEDIGNSTTMASAAPSDVGSCNHGETNHNETGILSKPPFQVHQNRGINGFTSGFRFNLPSQAATMMKTMRPPMPFGSEPPMTPARALDMAPRNANGNTLIRTHSSHFDSEMALTCNPPPSFGKTVADLANDSQWRSSSMPAKSESIPPDLNIRFQSPGSPVPAAGVDPQQPDLALQL</sequence>
<dbReference type="OrthoDB" id="21449at2759"/>
<evidence type="ECO:0000313" key="5">
    <source>
        <dbReference type="EMBL" id="PKU79082.1"/>
    </source>
</evidence>
<dbReference type="Gene3D" id="1.20.920.10">
    <property type="entry name" value="Bromodomain-like"/>
    <property type="match status" value="1"/>
</dbReference>
<dbReference type="InterPro" id="IPR036427">
    <property type="entry name" value="Bromodomain-like_sf"/>
</dbReference>
<protein>
    <submittedName>
        <fullName evidence="5">Transcription factor GTE12</fullName>
    </submittedName>
</protein>
<dbReference type="InterPro" id="IPR051831">
    <property type="entry name" value="Bromodomain_contain_prot"/>
</dbReference>
<evidence type="ECO:0000313" key="6">
    <source>
        <dbReference type="Proteomes" id="UP000233837"/>
    </source>
</evidence>
<dbReference type="PANTHER" id="PTHR22881:SF27">
    <property type="entry name" value="BROMODOMAIN CONTAINING 7_9"/>
    <property type="match status" value="1"/>
</dbReference>
<feature type="compositionally biased region" description="Basic and acidic residues" evidence="3">
    <location>
        <begin position="134"/>
        <end position="144"/>
    </location>
</feature>
<dbReference type="InterPro" id="IPR001487">
    <property type="entry name" value="Bromodomain"/>
</dbReference>
<evidence type="ECO:0000259" key="4">
    <source>
        <dbReference type="PROSITE" id="PS50014"/>
    </source>
</evidence>
<dbReference type="PROSITE" id="PS00633">
    <property type="entry name" value="BROMODOMAIN_1"/>
    <property type="match status" value="1"/>
</dbReference>
<dbReference type="STRING" id="906689.A0A2I0WTU0"/>
<gene>
    <name evidence="5" type="primary">GTE12</name>
    <name evidence="5" type="ORF">MA16_Dca000426</name>
</gene>
<reference evidence="5 6" key="1">
    <citation type="journal article" date="2016" name="Sci. Rep.">
        <title>The Dendrobium catenatum Lindl. genome sequence provides insights into polysaccharide synthase, floral development and adaptive evolution.</title>
        <authorList>
            <person name="Zhang G.Q."/>
            <person name="Xu Q."/>
            <person name="Bian C."/>
            <person name="Tsai W.C."/>
            <person name="Yeh C.M."/>
            <person name="Liu K.W."/>
            <person name="Yoshida K."/>
            <person name="Zhang L.S."/>
            <person name="Chang S.B."/>
            <person name="Chen F."/>
            <person name="Shi Y."/>
            <person name="Su Y.Y."/>
            <person name="Zhang Y.Q."/>
            <person name="Chen L.J."/>
            <person name="Yin Y."/>
            <person name="Lin M."/>
            <person name="Huang H."/>
            <person name="Deng H."/>
            <person name="Wang Z.W."/>
            <person name="Zhu S.L."/>
            <person name="Zhao X."/>
            <person name="Deng C."/>
            <person name="Niu S.C."/>
            <person name="Huang J."/>
            <person name="Wang M."/>
            <person name="Liu G.H."/>
            <person name="Yang H.J."/>
            <person name="Xiao X.J."/>
            <person name="Hsiao Y.Y."/>
            <person name="Wu W.L."/>
            <person name="Chen Y.Y."/>
            <person name="Mitsuda N."/>
            <person name="Ohme-Takagi M."/>
            <person name="Luo Y.B."/>
            <person name="Van de Peer Y."/>
            <person name="Liu Z.J."/>
        </authorList>
    </citation>
    <scope>NUCLEOTIDE SEQUENCE [LARGE SCALE GENOMIC DNA]</scope>
    <source>
        <tissue evidence="5">The whole plant</tissue>
    </source>
</reference>
<dbReference type="AlphaFoldDB" id="A0A2I0WTU0"/>
<feature type="region of interest" description="Disordered" evidence="3">
    <location>
        <begin position="502"/>
        <end position="559"/>
    </location>
</feature>
<dbReference type="PROSITE" id="PS50014">
    <property type="entry name" value="BROMODOMAIN_2"/>
    <property type="match status" value="1"/>
</dbReference>
<accession>A0A2I0WTU0</accession>
<evidence type="ECO:0000256" key="2">
    <source>
        <dbReference type="PROSITE-ProRule" id="PRU00035"/>
    </source>
</evidence>
<feature type="compositionally biased region" description="Polar residues" evidence="3">
    <location>
        <begin position="519"/>
        <end position="534"/>
    </location>
</feature>
<dbReference type="PRINTS" id="PR00503">
    <property type="entry name" value="BROMODOMAIN"/>
</dbReference>
<feature type="compositionally biased region" description="Low complexity" evidence="3">
    <location>
        <begin position="26"/>
        <end position="44"/>
    </location>
</feature>
<feature type="region of interest" description="Disordered" evidence="3">
    <location>
        <begin position="103"/>
        <end position="162"/>
    </location>
</feature>
<name>A0A2I0WTU0_9ASPA</name>
<dbReference type="Pfam" id="PF00439">
    <property type="entry name" value="Bromodomain"/>
    <property type="match status" value="1"/>
</dbReference>
<dbReference type="Proteomes" id="UP000233837">
    <property type="component" value="Unassembled WGS sequence"/>
</dbReference>
<feature type="domain" description="Bromo" evidence="4">
    <location>
        <begin position="179"/>
        <end position="249"/>
    </location>
</feature>